<dbReference type="GO" id="GO:0005351">
    <property type="term" value="F:carbohydrate:proton symporter activity"/>
    <property type="evidence" value="ECO:0007669"/>
    <property type="project" value="TreeGrafter"/>
</dbReference>
<dbReference type="OMA" id="QLMGWLT"/>
<organism evidence="12 13">
    <name type="scientific">Tilletiaria anomala (strain ATCC 24038 / CBS 436.72 / UBC 951)</name>
    <dbReference type="NCBI Taxonomy" id="1037660"/>
    <lineage>
        <taxon>Eukaryota</taxon>
        <taxon>Fungi</taxon>
        <taxon>Dikarya</taxon>
        <taxon>Basidiomycota</taxon>
        <taxon>Ustilaginomycotina</taxon>
        <taxon>Exobasidiomycetes</taxon>
        <taxon>Georgefischeriales</taxon>
        <taxon>Tilletiariaceae</taxon>
        <taxon>Tilletiaria</taxon>
    </lineage>
</organism>
<keyword evidence="5 10" id="KW-1133">Transmembrane helix</keyword>
<dbReference type="OrthoDB" id="2544694at2759"/>
<dbReference type="InParanoid" id="A0A066V4X4"/>
<dbReference type="InterPro" id="IPR050360">
    <property type="entry name" value="MFS_Sugar_Transporters"/>
</dbReference>
<keyword evidence="13" id="KW-1185">Reference proteome</keyword>
<feature type="transmembrane region" description="Helical" evidence="10">
    <location>
        <begin position="383"/>
        <end position="409"/>
    </location>
</feature>
<comment type="subcellular location">
    <subcellularLocation>
        <location evidence="1">Membrane</location>
        <topology evidence="1">Multi-pass membrane protein</topology>
    </subcellularLocation>
</comment>
<feature type="region of interest" description="Disordered" evidence="9">
    <location>
        <begin position="533"/>
        <end position="552"/>
    </location>
</feature>
<evidence type="ECO:0000259" key="11">
    <source>
        <dbReference type="PROSITE" id="PS50850"/>
    </source>
</evidence>
<evidence type="ECO:0000313" key="13">
    <source>
        <dbReference type="Proteomes" id="UP000027361"/>
    </source>
</evidence>
<dbReference type="Gene3D" id="1.20.1250.20">
    <property type="entry name" value="MFS general substrate transporter like domains"/>
    <property type="match status" value="1"/>
</dbReference>
<dbReference type="PROSITE" id="PS50850">
    <property type="entry name" value="MFS"/>
    <property type="match status" value="1"/>
</dbReference>
<evidence type="ECO:0000256" key="4">
    <source>
        <dbReference type="ARBA" id="ARBA00022692"/>
    </source>
</evidence>
<dbReference type="InterPro" id="IPR036259">
    <property type="entry name" value="MFS_trans_sf"/>
</dbReference>
<reference evidence="12 13" key="1">
    <citation type="submission" date="2014-05" db="EMBL/GenBank/DDBJ databases">
        <title>Draft genome sequence of a rare smut relative, Tilletiaria anomala UBC 951.</title>
        <authorList>
            <consortium name="DOE Joint Genome Institute"/>
            <person name="Toome M."/>
            <person name="Kuo A."/>
            <person name="Henrissat B."/>
            <person name="Lipzen A."/>
            <person name="Tritt A."/>
            <person name="Yoshinaga Y."/>
            <person name="Zane M."/>
            <person name="Barry K."/>
            <person name="Grigoriev I.V."/>
            <person name="Spatafora J.W."/>
            <person name="Aimea M.C."/>
        </authorList>
    </citation>
    <scope>NUCLEOTIDE SEQUENCE [LARGE SCALE GENOMIC DNA]</scope>
    <source>
        <strain evidence="12 13">UBC 951</strain>
    </source>
</reference>
<feature type="transmembrane region" description="Helical" evidence="10">
    <location>
        <begin position="49"/>
        <end position="72"/>
    </location>
</feature>
<dbReference type="NCBIfam" id="TIGR00879">
    <property type="entry name" value="SP"/>
    <property type="match status" value="1"/>
</dbReference>
<dbReference type="AlphaFoldDB" id="A0A066V4X4"/>
<feature type="domain" description="Major facilitator superfamily (MFS) profile" evidence="11">
    <location>
        <begin position="2"/>
        <end position="476"/>
    </location>
</feature>
<feature type="transmembrane region" description="Helical" evidence="10">
    <location>
        <begin position="421"/>
        <end position="442"/>
    </location>
</feature>
<dbReference type="PANTHER" id="PTHR48022:SF68">
    <property type="entry name" value="MAJOR FACILITATOR SUPERFAMILY (MFS) PROFILE DOMAIN-CONTAINING PROTEIN-RELATED"/>
    <property type="match status" value="1"/>
</dbReference>
<dbReference type="STRING" id="1037660.A0A066V4X4"/>
<keyword evidence="3 8" id="KW-0813">Transport</keyword>
<dbReference type="FunFam" id="1.20.1250.20:FF:000061">
    <property type="entry name" value="MFS sugar transporter"/>
    <property type="match status" value="1"/>
</dbReference>
<dbReference type="HOGENOM" id="CLU_001265_30_3_1"/>
<keyword evidence="4 10" id="KW-0812">Transmembrane</keyword>
<evidence type="ECO:0000256" key="6">
    <source>
        <dbReference type="ARBA" id="ARBA00023136"/>
    </source>
</evidence>
<comment type="similarity">
    <text evidence="2 8">Belongs to the major facilitator superfamily. Sugar transporter (TC 2.A.1.1) family.</text>
</comment>
<protein>
    <submittedName>
        <fullName evidence="12">Sugar transporter STL1</fullName>
    </submittedName>
</protein>
<sequence length="552" mass="60237">MIGLAAGAGFLLFGYDQGVMGSLLTLPSFTKQFPEIDTVGLGGASHESVLQGVVIGIYEIGCLIGALSCLVIGDVLGRRKVILIGTIWMVAGAILQATSFKISQLAIARVVTGIGNGMNTATIPTWQSECSPSHLRGKLIMIEGALITGGIMISYWIDFAFFWVDKNGLPHADAAWRVPIALQILLCFPTAILTISLPESPRWLMLKGREDEAREVMSSLDELPLDDPELNVKVKEIKDSLAEVTNVRLSDLFTNGKGRNFHRMMLGFTSQMFQQISGINLITYYAGTIYQNNIGLSDIVSRIVAAANGTEYFAASWIAVWLVERTGRRPLMLVGAMGQCLSMVVLAVTNAPSITRPVHKLGPNGQPMYNRDGSKVMGGTNDAAAIIAAVMLFSFNTWFAIGWLGMTWLTPAEMTPLPVRAACNGISTASNWIFNFLIVLITPISFANIGYKTYVIFAVINLVIFVATYFIFPETAGRSLEEMDEIFARASKTNPFDVVLIERRTPRRYDKHGKPIALLDDVEDNAMHARAGVTEERKAKQGSVSEHSSNNV</sequence>
<evidence type="ECO:0000256" key="7">
    <source>
        <dbReference type="ARBA" id="ARBA00049119"/>
    </source>
</evidence>
<evidence type="ECO:0000256" key="5">
    <source>
        <dbReference type="ARBA" id="ARBA00022989"/>
    </source>
</evidence>
<dbReference type="InterPro" id="IPR020846">
    <property type="entry name" value="MFS_dom"/>
</dbReference>
<evidence type="ECO:0000313" key="12">
    <source>
        <dbReference type="EMBL" id="KDN36511.1"/>
    </source>
</evidence>
<dbReference type="Pfam" id="PF00083">
    <property type="entry name" value="Sugar_tr"/>
    <property type="match status" value="1"/>
</dbReference>
<evidence type="ECO:0000256" key="1">
    <source>
        <dbReference type="ARBA" id="ARBA00004141"/>
    </source>
</evidence>
<feature type="transmembrane region" description="Helical" evidence="10">
    <location>
        <begin position="139"/>
        <end position="164"/>
    </location>
</feature>
<accession>A0A066V4X4</accession>
<dbReference type="InterPro" id="IPR003663">
    <property type="entry name" value="Sugar/inositol_transpt"/>
</dbReference>
<comment type="caution">
    <text evidence="12">The sequence shown here is derived from an EMBL/GenBank/DDBJ whole genome shotgun (WGS) entry which is preliminary data.</text>
</comment>
<dbReference type="InterPro" id="IPR005828">
    <property type="entry name" value="MFS_sugar_transport-like"/>
</dbReference>
<evidence type="ECO:0000256" key="3">
    <source>
        <dbReference type="ARBA" id="ARBA00022448"/>
    </source>
</evidence>
<keyword evidence="12" id="KW-0762">Sugar transport</keyword>
<feature type="compositionally biased region" description="Polar residues" evidence="9">
    <location>
        <begin position="542"/>
        <end position="552"/>
    </location>
</feature>
<evidence type="ECO:0000256" key="10">
    <source>
        <dbReference type="SAM" id="Phobius"/>
    </source>
</evidence>
<dbReference type="Proteomes" id="UP000027361">
    <property type="component" value="Unassembled WGS sequence"/>
</dbReference>
<dbReference type="PANTHER" id="PTHR48022">
    <property type="entry name" value="PLASTIDIC GLUCOSE TRANSPORTER 4"/>
    <property type="match status" value="1"/>
</dbReference>
<name>A0A066V4X4_TILAU</name>
<dbReference type="PRINTS" id="PR00171">
    <property type="entry name" value="SUGRTRNSPORT"/>
</dbReference>
<feature type="transmembrane region" description="Helical" evidence="10">
    <location>
        <begin position="454"/>
        <end position="472"/>
    </location>
</feature>
<dbReference type="GeneID" id="25266909"/>
<feature type="transmembrane region" description="Helical" evidence="10">
    <location>
        <begin position="176"/>
        <end position="197"/>
    </location>
</feature>
<proteinExistence type="inferred from homology"/>
<dbReference type="GO" id="GO:0016020">
    <property type="term" value="C:membrane"/>
    <property type="evidence" value="ECO:0007669"/>
    <property type="project" value="UniProtKB-SubCell"/>
</dbReference>
<comment type="catalytic activity">
    <reaction evidence="7">
        <text>myo-inositol(out) + H(+)(out) = myo-inositol(in) + H(+)(in)</text>
        <dbReference type="Rhea" id="RHEA:60364"/>
        <dbReference type="ChEBI" id="CHEBI:15378"/>
        <dbReference type="ChEBI" id="CHEBI:17268"/>
    </reaction>
</comment>
<keyword evidence="6 10" id="KW-0472">Membrane</keyword>
<dbReference type="EMBL" id="JMSN01000166">
    <property type="protein sequence ID" value="KDN36511.1"/>
    <property type="molecule type" value="Genomic_DNA"/>
</dbReference>
<evidence type="ECO:0000256" key="8">
    <source>
        <dbReference type="RuleBase" id="RU003346"/>
    </source>
</evidence>
<dbReference type="RefSeq" id="XP_013240075.1">
    <property type="nucleotide sequence ID" value="XM_013384621.1"/>
</dbReference>
<evidence type="ECO:0000256" key="9">
    <source>
        <dbReference type="SAM" id="MobiDB-lite"/>
    </source>
</evidence>
<gene>
    <name evidence="12" type="ORF">K437DRAFT_279774</name>
</gene>
<dbReference type="SUPFAM" id="SSF103473">
    <property type="entry name" value="MFS general substrate transporter"/>
    <property type="match status" value="1"/>
</dbReference>
<evidence type="ECO:0000256" key="2">
    <source>
        <dbReference type="ARBA" id="ARBA00010992"/>
    </source>
</evidence>